<evidence type="ECO:0000256" key="6">
    <source>
        <dbReference type="ARBA" id="ARBA00022692"/>
    </source>
</evidence>
<dbReference type="GO" id="GO:0016301">
    <property type="term" value="F:kinase activity"/>
    <property type="evidence" value="ECO:0007669"/>
    <property type="project" value="UniProtKB-KW"/>
</dbReference>
<dbReference type="Pfam" id="PF00512">
    <property type="entry name" value="HisKA"/>
    <property type="match status" value="1"/>
</dbReference>
<evidence type="ECO:0000256" key="9">
    <source>
        <dbReference type="ARBA" id="ARBA00023012"/>
    </source>
</evidence>
<proteinExistence type="predicted"/>
<evidence type="ECO:0000256" key="8">
    <source>
        <dbReference type="ARBA" id="ARBA00022989"/>
    </source>
</evidence>
<evidence type="ECO:0000256" key="13">
    <source>
        <dbReference type="SAM" id="Phobius"/>
    </source>
</evidence>
<feature type="domain" description="HAMP" evidence="15">
    <location>
        <begin position="78"/>
        <end position="131"/>
    </location>
</feature>
<evidence type="ECO:0000259" key="14">
    <source>
        <dbReference type="PROSITE" id="PS50109"/>
    </source>
</evidence>
<dbReference type="Proteomes" id="UP001595937">
    <property type="component" value="Unassembled WGS sequence"/>
</dbReference>
<comment type="catalytic activity">
    <reaction evidence="1">
        <text>ATP + protein L-histidine = ADP + protein N-phospho-L-histidine.</text>
        <dbReference type="EC" id="2.7.13.3"/>
    </reaction>
</comment>
<dbReference type="EC" id="2.7.13.3" evidence="3"/>
<dbReference type="Pfam" id="PF02518">
    <property type="entry name" value="HATPase_c"/>
    <property type="match status" value="1"/>
</dbReference>
<keyword evidence="9" id="KW-0902">Two-component regulatory system</keyword>
<keyword evidence="10 13" id="KW-0472">Membrane</keyword>
<dbReference type="PROSITE" id="PS50109">
    <property type="entry name" value="HIS_KIN"/>
    <property type="match status" value="1"/>
</dbReference>
<evidence type="ECO:0000313" key="16">
    <source>
        <dbReference type="EMBL" id="MFC5299387.1"/>
    </source>
</evidence>
<evidence type="ECO:0000259" key="15">
    <source>
        <dbReference type="PROSITE" id="PS50885"/>
    </source>
</evidence>
<dbReference type="InterPro" id="IPR003660">
    <property type="entry name" value="HAMP_dom"/>
</dbReference>
<accession>A0ABW0FJK5</accession>
<keyword evidence="11" id="KW-0175">Coiled coil</keyword>
<comment type="caution">
    <text evidence="16">The sequence shown here is derived from an EMBL/GenBank/DDBJ whole genome shotgun (WGS) entry which is preliminary data.</text>
</comment>
<dbReference type="PRINTS" id="PR00344">
    <property type="entry name" value="BCTRLSENSOR"/>
</dbReference>
<evidence type="ECO:0000256" key="4">
    <source>
        <dbReference type="ARBA" id="ARBA00022553"/>
    </source>
</evidence>
<dbReference type="InterPro" id="IPR003594">
    <property type="entry name" value="HATPase_dom"/>
</dbReference>
<feature type="coiled-coil region" evidence="11">
    <location>
        <begin position="112"/>
        <end position="139"/>
    </location>
</feature>
<evidence type="ECO:0000256" key="12">
    <source>
        <dbReference type="SAM" id="MobiDB-lite"/>
    </source>
</evidence>
<evidence type="ECO:0000256" key="5">
    <source>
        <dbReference type="ARBA" id="ARBA00022679"/>
    </source>
</evidence>
<dbReference type="PROSITE" id="PS50885">
    <property type="entry name" value="HAMP"/>
    <property type="match status" value="1"/>
</dbReference>
<evidence type="ECO:0000313" key="17">
    <source>
        <dbReference type="Proteomes" id="UP001595937"/>
    </source>
</evidence>
<name>A0ABW0FJK5_9MICO</name>
<protein>
    <recommendedName>
        <fullName evidence="3">histidine kinase</fullName>
        <ecNumber evidence="3">2.7.13.3</ecNumber>
    </recommendedName>
</protein>
<dbReference type="InterPro" id="IPR003661">
    <property type="entry name" value="HisK_dim/P_dom"/>
</dbReference>
<keyword evidence="7 16" id="KW-0418">Kinase</keyword>
<keyword evidence="6 13" id="KW-0812">Transmembrane</keyword>
<dbReference type="GeneID" id="303296507"/>
<feature type="transmembrane region" description="Helical" evidence="13">
    <location>
        <begin position="53"/>
        <end position="74"/>
    </location>
</feature>
<evidence type="ECO:0000256" key="7">
    <source>
        <dbReference type="ARBA" id="ARBA00022777"/>
    </source>
</evidence>
<evidence type="ECO:0000256" key="3">
    <source>
        <dbReference type="ARBA" id="ARBA00012438"/>
    </source>
</evidence>
<keyword evidence="5" id="KW-0808">Transferase</keyword>
<dbReference type="SUPFAM" id="SSF47384">
    <property type="entry name" value="Homodimeric domain of signal transducing histidine kinase"/>
    <property type="match status" value="1"/>
</dbReference>
<dbReference type="Gene3D" id="6.10.340.10">
    <property type="match status" value="1"/>
</dbReference>
<dbReference type="Pfam" id="PF00672">
    <property type="entry name" value="HAMP"/>
    <property type="match status" value="1"/>
</dbReference>
<dbReference type="Gene3D" id="1.10.287.130">
    <property type="match status" value="1"/>
</dbReference>
<dbReference type="SMART" id="SM00388">
    <property type="entry name" value="HisKA"/>
    <property type="match status" value="1"/>
</dbReference>
<dbReference type="InterPro" id="IPR004358">
    <property type="entry name" value="Sig_transdc_His_kin-like_C"/>
</dbReference>
<evidence type="ECO:0000256" key="11">
    <source>
        <dbReference type="SAM" id="Coils"/>
    </source>
</evidence>
<dbReference type="PANTHER" id="PTHR45436:SF5">
    <property type="entry name" value="SENSOR HISTIDINE KINASE TRCS"/>
    <property type="match status" value="1"/>
</dbReference>
<dbReference type="InterPro" id="IPR005467">
    <property type="entry name" value="His_kinase_dom"/>
</dbReference>
<dbReference type="EMBL" id="JBHSLN010000088">
    <property type="protein sequence ID" value="MFC5299387.1"/>
    <property type="molecule type" value="Genomic_DNA"/>
</dbReference>
<gene>
    <name evidence="16" type="ORF">ACFPK8_17865</name>
</gene>
<feature type="domain" description="Histidine kinase" evidence="14">
    <location>
        <begin position="139"/>
        <end position="355"/>
    </location>
</feature>
<feature type="transmembrane region" description="Helical" evidence="13">
    <location>
        <begin position="6"/>
        <end position="32"/>
    </location>
</feature>
<dbReference type="SMART" id="SM00304">
    <property type="entry name" value="HAMP"/>
    <property type="match status" value="1"/>
</dbReference>
<dbReference type="SUPFAM" id="SSF55874">
    <property type="entry name" value="ATPase domain of HSP90 chaperone/DNA topoisomerase II/histidine kinase"/>
    <property type="match status" value="1"/>
</dbReference>
<keyword evidence="17" id="KW-1185">Reference proteome</keyword>
<evidence type="ECO:0000256" key="2">
    <source>
        <dbReference type="ARBA" id="ARBA00004236"/>
    </source>
</evidence>
<dbReference type="CDD" id="cd00075">
    <property type="entry name" value="HATPase"/>
    <property type="match status" value="1"/>
</dbReference>
<evidence type="ECO:0000256" key="1">
    <source>
        <dbReference type="ARBA" id="ARBA00000085"/>
    </source>
</evidence>
<dbReference type="RefSeq" id="WP_193117621.1">
    <property type="nucleotide sequence ID" value="NZ_BAAAIR010000025.1"/>
</dbReference>
<evidence type="ECO:0000256" key="10">
    <source>
        <dbReference type="ARBA" id="ARBA00023136"/>
    </source>
</evidence>
<dbReference type="SUPFAM" id="SSF158472">
    <property type="entry name" value="HAMP domain-like"/>
    <property type="match status" value="1"/>
</dbReference>
<dbReference type="SMART" id="SM00387">
    <property type="entry name" value="HATPase_c"/>
    <property type="match status" value="1"/>
</dbReference>
<keyword evidence="4" id="KW-0597">Phosphoprotein</keyword>
<reference evidence="17" key="1">
    <citation type="journal article" date="2019" name="Int. J. Syst. Evol. Microbiol.">
        <title>The Global Catalogue of Microorganisms (GCM) 10K type strain sequencing project: providing services to taxonomists for standard genome sequencing and annotation.</title>
        <authorList>
            <consortium name="The Broad Institute Genomics Platform"/>
            <consortium name="The Broad Institute Genome Sequencing Center for Infectious Disease"/>
            <person name="Wu L."/>
            <person name="Ma J."/>
        </authorList>
    </citation>
    <scope>NUCLEOTIDE SEQUENCE [LARGE SCALE GENOMIC DNA]</scope>
    <source>
        <strain evidence="17">CGMCC 1.16455</strain>
    </source>
</reference>
<dbReference type="InterPro" id="IPR050428">
    <property type="entry name" value="TCS_sensor_his_kinase"/>
</dbReference>
<dbReference type="InterPro" id="IPR036890">
    <property type="entry name" value="HATPase_C_sf"/>
</dbReference>
<keyword evidence="8 13" id="KW-1133">Transmembrane helix</keyword>
<feature type="region of interest" description="Disordered" evidence="12">
    <location>
        <begin position="379"/>
        <end position="403"/>
    </location>
</feature>
<organism evidence="16 17">
    <name type="scientific">Brachybacterium tyrofermentans</name>
    <dbReference type="NCBI Taxonomy" id="47848"/>
    <lineage>
        <taxon>Bacteria</taxon>
        <taxon>Bacillati</taxon>
        <taxon>Actinomycetota</taxon>
        <taxon>Actinomycetes</taxon>
        <taxon>Micrococcales</taxon>
        <taxon>Dermabacteraceae</taxon>
        <taxon>Brachybacterium</taxon>
    </lineage>
</organism>
<comment type="subcellular location">
    <subcellularLocation>
        <location evidence="2">Cell membrane</location>
    </subcellularLocation>
</comment>
<dbReference type="Gene3D" id="3.30.565.10">
    <property type="entry name" value="Histidine kinase-like ATPase, C-terminal domain"/>
    <property type="match status" value="1"/>
</dbReference>
<dbReference type="InterPro" id="IPR036097">
    <property type="entry name" value="HisK_dim/P_sf"/>
</dbReference>
<dbReference type="PANTHER" id="PTHR45436">
    <property type="entry name" value="SENSOR HISTIDINE KINASE YKOH"/>
    <property type="match status" value="1"/>
</dbReference>
<dbReference type="CDD" id="cd00082">
    <property type="entry name" value="HisKA"/>
    <property type="match status" value="1"/>
</dbReference>
<sequence length="403" mass="42396">MTGQLIVLLAGALSITVLTVLIGPAVFHYHLLQTDLPVGSAELLHIERAYRDALALALGVGLVVSLLAAGLVTWRLARRLRQTLVGLTQAVDELSRGHYSTRVPALGSGTELDALAATLNDMAAQLDAVEETRRRLLSDLAHELRTPIATLSAHHEAMADGVIEPEAAMPVLVSQTVRLSRLADDGSEVSRAEEGQLPVELRPMTVDDLLESTIQEWEERFEAAGVSLTLETAPGRPPTIQADADRLSQVLGNILSNALRHTQAGGTVAVSATTRASTVEITVADDGEGFTTEDGPRLFERFFRADTSRTRENSGSGIGLTISRALVDAHGGIMTASSDGPGRGATFTISLPRATAERWAVAEGGLSGRTIVVKLPIRGPCSAQPSSAPGPPAGTVGGRRTGQ</sequence>